<gene>
    <name evidence="3" type="ORF">JKK62_06365</name>
</gene>
<dbReference type="InterPro" id="IPR032675">
    <property type="entry name" value="LRR_dom_sf"/>
</dbReference>
<accession>A0A934WRG2</accession>
<dbReference type="InterPro" id="IPR036439">
    <property type="entry name" value="Dockerin_dom_sf"/>
</dbReference>
<protein>
    <submittedName>
        <fullName evidence="3">Leucine-rich repeat protein</fullName>
    </submittedName>
</protein>
<evidence type="ECO:0000256" key="1">
    <source>
        <dbReference type="SAM" id="SignalP"/>
    </source>
</evidence>
<feature type="domain" description="Dockerin" evidence="2">
    <location>
        <begin position="763"/>
        <end position="828"/>
    </location>
</feature>
<dbReference type="AlphaFoldDB" id="A0A934WRG2"/>
<dbReference type="Proteomes" id="UP000633365">
    <property type="component" value="Unassembled WGS sequence"/>
</dbReference>
<dbReference type="Gene3D" id="1.10.1330.10">
    <property type="entry name" value="Dockerin domain"/>
    <property type="match status" value="1"/>
</dbReference>
<proteinExistence type="predicted"/>
<dbReference type="InterPro" id="IPR053139">
    <property type="entry name" value="Surface_bspA-like"/>
</dbReference>
<dbReference type="RefSeq" id="WP_201427182.1">
    <property type="nucleotide sequence ID" value="NZ_JAEQMG010000048.1"/>
</dbReference>
<sequence>MKKLICILLTAALLTSVMMSVMVFSASADILQTGYYDDPYVGTEPPIPSPEWCFRQLSDNTVETYLYIPSDSYGYFPNYYSFSSSYYSDIPSSYYGKPITRIGNILYDGYRYHDCIITVDSIKIPESITHIEAGAFSAFQNVKTINFNAVDCKQIGSFVNENNNNTIKTAFDGFTSLEKIVFGENVKTIPDFAFYGLNYLNDITIPDSITSIGQYSFNGLTQFESITIPNTVQSIGNCAFADCTSLETITLSERLTTIGSGAFSNCEKLKEITIPKNVSYIGDCAFANCLCLKKINYKATDCDHMGYLVYYGEDYDDELKSHVFQNCPSVDSITIGDNVTKIPNAAFRGIKHLDSFTVPENIISMGNYVFDEDASINTLYFNASNCDYQSYSYHDDGSESYIIESSFPHTMYIDSICIGDSVNSIPDGLFCNMQHISFIEIKCKITELGNIQNCYNLKEIVLPDSITVFNSQAFKGCTQLEQFNIPESLERVSRGALDDTAWYANQPDGVVYVGTVLYSYKNTEHPETVTIKDGTKAITSYAFERSNIESISVPDSVTVIGEGAFKNCSELKQVHLGNGLTEIKGSTFYNCNNLETINIPMGVTSINSTRTSYLWGPTVYDGAFENCSSLQHVYIPDSVETIGIEAFENCSSLQHVYISDSVENIGIASFQNCTSLCSVRMSRNISKIGEYAFKDTALKDITIRNSEVTISDEAFGYVTGEYNYNTGKYDLERTDDFKMYGYKRSTTEVYAFLNRFIFEEISDKEYLGDIDGDGEVSIIDATLIQRHLAEIPVYEYIEQAADTDGDGSVTIIDATCIQRYLVNLTCPAGIGDLIP</sequence>
<dbReference type="Gene3D" id="3.80.10.10">
    <property type="entry name" value="Ribonuclease Inhibitor"/>
    <property type="match status" value="5"/>
</dbReference>
<feature type="chain" id="PRO_5036837574" evidence="1">
    <location>
        <begin position="29"/>
        <end position="835"/>
    </location>
</feature>
<dbReference type="InterPro" id="IPR016134">
    <property type="entry name" value="Dockerin_dom"/>
</dbReference>
<keyword evidence="1" id="KW-0732">Signal</keyword>
<evidence type="ECO:0000259" key="2">
    <source>
        <dbReference type="PROSITE" id="PS51766"/>
    </source>
</evidence>
<dbReference type="PANTHER" id="PTHR45661">
    <property type="entry name" value="SURFACE ANTIGEN"/>
    <property type="match status" value="1"/>
</dbReference>
<dbReference type="SUPFAM" id="SSF52058">
    <property type="entry name" value="L domain-like"/>
    <property type="match status" value="1"/>
</dbReference>
<keyword evidence="4" id="KW-1185">Reference proteome</keyword>
<dbReference type="CDD" id="cd14256">
    <property type="entry name" value="Dockerin_I"/>
    <property type="match status" value="1"/>
</dbReference>
<evidence type="ECO:0000313" key="3">
    <source>
        <dbReference type="EMBL" id="MBK6088282.1"/>
    </source>
</evidence>
<dbReference type="SUPFAM" id="SSF63446">
    <property type="entry name" value="Type I dockerin domain"/>
    <property type="match status" value="1"/>
</dbReference>
<comment type="caution">
    <text evidence="3">The sequence shown here is derived from an EMBL/GenBank/DDBJ whole genome shotgun (WGS) entry which is preliminary data.</text>
</comment>
<dbReference type="InterPro" id="IPR026906">
    <property type="entry name" value="LRR_5"/>
</dbReference>
<dbReference type="Pfam" id="PF13306">
    <property type="entry name" value="LRR_5"/>
    <property type="match status" value="5"/>
</dbReference>
<organism evidence="3 4">
    <name type="scientific">Ruminococcus difficilis</name>
    <dbReference type="NCBI Taxonomy" id="2763069"/>
    <lineage>
        <taxon>Bacteria</taxon>
        <taxon>Bacillati</taxon>
        <taxon>Bacillota</taxon>
        <taxon>Clostridia</taxon>
        <taxon>Eubacteriales</taxon>
        <taxon>Oscillospiraceae</taxon>
        <taxon>Ruminococcus</taxon>
    </lineage>
</organism>
<dbReference type="PANTHER" id="PTHR45661:SF3">
    <property type="entry name" value="IG-LIKE DOMAIN-CONTAINING PROTEIN"/>
    <property type="match status" value="1"/>
</dbReference>
<name>A0A934WRG2_9FIRM</name>
<feature type="signal peptide" evidence="1">
    <location>
        <begin position="1"/>
        <end position="28"/>
    </location>
</feature>
<dbReference type="Pfam" id="PF00404">
    <property type="entry name" value="Dockerin_1"/>
    <property type="match status" value="1"/>
</dbReference>
<dbReference type="PROSITE" id="PS51766">
    <property type="entry name" value="DOCKERIN"/>
    <property type="match status" value="1"/>
</dbReference>
<reference evidence="3" key="1">
    <citation type="submission" date="2021-01" db="EMBL/GenBank/DDBJ databases">
        <title>Genome public.</title>
        <authorList>
            <person name="Liu C."/>
            <person name="Sun Q."/>
        </authorList>
    </citation>
    <scope>NUCLEOTIDE SEQUENCE</scope>
    <source>
        <strain evidence="3">M6</strain>
    </source>
</reference>
<dbReference type="GO" id="GO:0004553">
    <property type="term" value="F:hydrolase activity, hydrolyzing O-glycosyl compounds"/>
    <property type="evidence" value="ECO:0007669"/>
    <property type="project" value="InterPro"/>
</dbReference>
<evidence type="ECO:0000313" key="4">
    <source>
        <dbReference type="Proteomes" id="UP000633365"/>
    </source>
</evidence>
<dbReference type="EMBL" id="JAEQMG010000048">
    <property type="protein sequence ID" value="MBK6088282.1"/>
    <property type="molecule type" value="Genomic_DNA"/>
</dbReference>
<dbReference type="GO" id="GO:0000272">
    <property type="term" value="P:polysaccharide catabolic process"/>
    <property type="evidence" value="ECO:0007669"/>
    <property type="project" value="InterPro"/>
</dbReference>
<dbReference type="InterPro" id="IPR002105">
    <property type="entry name" value="Dockerin_1_rpt"/>
</dbReference>